<dbReference type="EMBL" id="RCHU01000070">
    <property type="protein sequence ID" value="TKS16180.1"/>
    <property type="molecule type" value="Genomic_DNA"/>
</dbReference>
<evidence type="ECO:0000313" key="2">
    <source>
        <dbReference type="EMBL" id="TKS16180.1"/>
    </source>
</evidence>
<protein>
    <submittedName>
        <fullName evidence="2">Uncharacterized protein</fullName>
    </submittedName>
</protein>
<accession>A0A4U5QY64</accession>
<evidence type="ECO:0000256" key="1">
    <source>
        <dbReference type="SAM" id="Phobius"/>
    </source>
</evidence>
<keyword evidence="1" id="KW-1133">Transmembrane helix</keyword>
<keyword evidence="1" id="KW-0472">Membrane</keyword>
<keyword evidence="1" id="KW-0812">Transmembrane</keyword>
<organism evidence="2">
    <name type="scientific">Populus alba</name>
    <name type="common">White poplar</name>
    <dbReference type="NCBI Taxonomy" id="43335"/>
    <lineage>
        <taxon>Eukaryota</taxon>
        <taxon>Viridiplantae</taxon>
        <taxon>Streptophyta</taxon>
        <taxon>Embryophyta</taxon>
        <taxon>Tracheophyta</taxon>
        <taxon>Spermatophyta</taxon>
        <taxon>Magnoliopsida</taxon>
        <taxon>eudicotyledons</taxon>
        <taxon>Gunneridae</taxon>
        <taxon>Pentapetalae</taxon>
        <taxon>rosids</taxon>
        <taxon>fabids</taxon>
        <taxon>Malpighiales</taxon>
        <taxon>Salicaceae</taxon>
        <taxon>Saliceae</taxon>
        <taxon>Populus</taxon>
    </lineage>
</organism>
<sequence>MGWAGVPALCFVILPFFFRLIWWLWKEYWRRWLPICGRRCCGPPLEKRLEEGRLSRGVAELGSSIVGRSVAVLRRSPADRWLGGREISGEGRRLGVLEELGRRCDGLCSLTGCC</sequence>
<name>A0A4U5QY64_POPAL</name>
<dbReference type="AlphaFoldDB" id="A0A4U5QY64"/>
<feature type="transmembrane region" description="Helical" evidence="1">
    <location>
        <begin position="6"/>
        <end position="25"/>
    </location>
</feature>
<reference evidence="2" key="1">
    <citation type="submission" date="2018-10" db="EMBL/GenBank/DDBJ databases">
        <title>Population genomic analysis revealed the cold adaptation of white poplar.</title>
        <authorList>
            <person name="Liu Y.-J."/>
        </authorList>
    </citation>
    <scope>NUCLEOTIDE SEQUENCE [LARGE SCALE GENOMIC DNA]</scope>
    <source>
        <strain evidence="2">PAL-ZL1</strain>
    </source>
</reference>
<proteinExistence type="predicted"/>
<comment type="caution">
    <text evidence="2">The sequence shown here is derived from an EMBL/GenBank/DDBJ whole genome shotgun (WGS) entry which is preliminary data.</text>
</comment>
<gene>
    <name evidence="2" type="ORF">D5086_0000024730</name>
</gene>